<organism evidence="1 2">
    <name type="scientific">Paenibacillus oceani</name>
    <dbReference type="NCBI Taxonomy" id="2772510"/>
    <lineage>
        <taxon>Bacteria</taxon>
        <taxon>Bacillati</taxon>
        <taxon>Bacillota</taxon>
        <taxon>Bacilli</taxon>
        <taxon>Bacillales</taxon>
        <taxon>Paenibacillaceae</taxon>
        <taxon>Paenibacillus</taxon>
    </lineage>
</organism>
<comment type="caution">
    <text evidence="1">The sequence shown here is derived from an EMBL/GenBank/DDBJ whole genome shotgun (WGS) entry which is preliminary data.</text>
</comment>
<proteinExistence type="predicted"/>
<keyword evidence="2" id="KW-1185">Reference proteome</keyword>
<name>A0A927CHB5_9BACL</name>
<evidence type="ECO:0000313" key="2">
    <source>
        <dbReference type="Proteomes" id="UP000639396"/>
    </source>
</evidence>
<dbReference type="InterPro" id="IPR014917">
    <property type="entry name" value="DUF1800"/>
</dbReference>
<sequence>MGELWTENEAVHLLSRATFHVSPEDVQAALALGKEETVRRLIAGEPIHGEKVQLPPIEEVMADGKELKADNITDHQTYWLYRMTVSGEPLAEKMTLFWHNHFATSYRKVGYTELIRNQNDLFRSLALGNFRKLVLQVGQDPAMMLWLDSNNNRKGTPNENYAREVMELFTLGIGNYTEEDVQEAARAFTGWHYDRKEAKVQFYKKNHDDGLKLVLGETGNFNEQTVVDVLFRQEALAPYMARKLLEYFGTASPPEAWVNEVAADFAAKETIGEVLQSLFLSDEFYKPEYRLTIVKSPAEYVAGIIKALDLPISKSFMNTMRKMGQELYMPPDVNGWEGGADWLIASSLLARSQFAESIASRVKNAMYQSEAYTPVRKDNAEAWIDLWSRNTGLWGLGERSRSVLAKYADDTFVHASSNISGMRGLLQLMLVCPEAQMK</sequence>
<dbReference type="EMBL" id="JACXJA010000046">
    <property type="protein sequence ID" value="MBD2865750.1"/>
    <property type="molecule type" value="Genomic_DNA"/>
</dbReference>
<protein>
    <submittedName>
        <fullName evidence="1">DUF1800 domain-containing protein</fullName>
    </submittedName>
</protein>
<dbReference type="Pfam" id="PF08811">
    <property type="entry name" value="DUF1800"/>
    <property type="match status" value="1"/>
</dbReference>
<evidence type="ECO:0000313" key="1">
    <source>
        <dbReference type="EMBL" id="MBD2865750.1"/>
    </source>
</evidence>
<dbReference type="AlphaFoldDB" id="A0A927CHB5"/>
<dbReference type="Proteomes" id="UP000639396">
    <property type="component" value="Unassembled WGS sequence"/>
</dbReference>
<accession>A0A927CHB5</accession>
<reference evidence="1" key="1">
    <citation type="submission" date="2020-09" db="EMBL/GenBank/DDBJ databases">
        <title>A novel bacterium of genus Paenibacillus, isolated from South China Sea.</title>
        <authorList>
            <person name="Huang H."/>
            <person name="Mo K."/>
            <person name="Hu Y."/>
        </authorList>
    </citation>
    <scope>NUCLEOTIDE SEQUENCE</scope>
    <source>
        <strain evidence="1">IB182363</strain>
    </source>
</reference>
<dbReference type="RefSeq" id="WP_190931369.1">
    <property type="nucleotide sequence ID" value="NZ_JACXJA010000046.1"/>
</dbReference>
<gene>
    <name evidence="1" type="ORF">IDH45_27585</name>
</gene>